<keyword evidence="1" id="KW-1133">Transmembrane helix</keyword>
<keyword evidence="3" id="KW-1185">Reference proteome</keyword>
<dbReference type="EMBL" id="JBEAAL010000061">
    <property type="protein sequence ID" value="MEQ1409804.1"/>
    <property type="molecule type" value="Genomic_DNA"/>
</dbReference>
<name>A0ABV0MG28_9HYPH</name>
<accession>A0ABV0MG28</accession>
<gene>
    <name evidence="2" type="ORF">ABK249_33420</name>
</gene>
<dbReference type="RefSeq" id="WP_210057265.1">
    <property type="nucleotide sequence ID" value="NZ_JBEAAL010000061.1"/>
</dbReference>
<feature type="transmembrane region" description="Helical" evidence="1">
    <location>
        <begin position="61"/>
        <end position="81"/>
    </location>
</feature>
<comment type="caution">
    <text evidence="2">The sequence shown here is derived from an EMBL/GenBank/DDBJ whole genome shotgun (WGS) entry which is preliminary data.</text>
</comment>
<dbReference type="Proteomes" id="UP001496627">
    <property type="component" value="Unassembled WGS sequence"/>
</dbReference>
<evidence type="ECO:0000256" key="1">
    <source>
        <dbReference type="SAM" id="Phobius"/>
    </source>
</evidence>
<keyword evidence="1" id="KW-0472">Membrane</keyword>
<organism evidence="2 3">
    <name type="scientific">Neorhizobium phenanthreniclasticum</name>
    <dbReference type="NCBI Taxonomy" id="3157917"/>
    <lineage>
        <taxon>Bacteria</taxon>
        <taxon>Pseudomonadati</taxon>
        <taxon>Pseudomonadota</taxon>
        <taxon>Alphaproteobacteria</taxon>
        <taxon>Hyphomicrobiales</taxon>
        <taxon>Rhizobiaceae</taxon>
        <taxon>Rhizobium/Agrobacterium group</taxon>
        <taxon>Neorhizobium</taxon>
    </lineage>
</organism>
<proteinExistence type="predicted"/>
<evidence type="ECO:0000313" key="3">
    <source>
        <dbReference type="Proteomes" id="UP001496627"/>
    </source>
</evidence>
<reference evidence="2 3" key="1">
    <citation type="submission" date="2024-05" db="EMBL/GenBank/DDBJ databases">
        <title>Neorhizobium sp. Rsf11, a plant growth promoting and heavy metal resistant PAH-degrader.</title>
        <authorList>
            <person name="Golubev S.N."/>
            <person name="Muratova A.Y."/>
            <person name="Markelova M.I."/>
        </authorList>
    </citation>
    <scope>NUCLEOTIDE SEQUENCE [LARGE SCALE GENOMIC DNA]</scope>
    <source>
        <strain evidence="2 3">Rsf11</strain>
    </source>
</reference>
<protein>
    <submittedName>
        <fullName evidence="2">Uncharacterized protein</fullName>
    </submittedName>
</protein>
<sequence>MYSNFDDLAPRILGLGTDGSVRRFLRDSKNRGAPPCFIGPAIFPRCFASLMFMLFGQFQELLFFSLNEFLEFGPLIWIGLVGKSRSKMLDRFKDGVVAHNFRSR</sequence>
<evidence type="ECO:0000313" key="2">
    <source>
        <dbReference type="EMBL" id="MEQ1409804.1"/>
    </source>
</evidence>
<keyword evidence="1" id="KW-0812">Transmembrane</keyword>